<feature type="domain" description="SMB" evidence="3">
    <location>
        <begin position="1"/>
        <end position="51"/>
    </location>
</feature>
<comment type="similarity">
    <text evidence="1">Belongs to the peptidase C1 family.</text>
</comment>
<dbReference type="EMBL" id="GGMR01013314">
    <property type="protein sequence ID" value="MBY25933.1"/>
    <property type="molecule type" value="Transcribed_RNA"/>
</dbReference>
<name>A0A2S2P8Z3_SCHGA</name>
<dbReference type="AlphaFoldDB" id="A0A2S2P8Z3"/>
<proteinExistence type="inferred from homology"/>
<evidence type="ECO:0000259" key="3">
    <source>
        <dbReference type="PROSITE" id="PS50958"/>
    </source>
</evidence>
<protein>
    <submittedName>
        <fullName evidence="4">Putative peptidase C1-like protein F26E4.3</fullName>
    </submittedName>
</protein>
<dbReference type="SMART" id="SM00645">
    <property type="entry name" value="Pept_C1"/>
    <property type="match status" value="1"/>
</dbReference>
<feature type="domain" description="SMB" evidence="3">
    <location>
        <begin position="81"/>
        <end position="132"/>
    </location>
</feature>
<evidence type="ECO:0000256" key="1">
    <source>
        <dbReference type="ARBA" id="ARBA00008455"/>
    </source>
</evidence>
<dbReference type="Gene3D" id="3.90.70.10">
    <property type="entry name" value="Cysteine proteinases"/>
    <property type="match status" value="1"/>
</dbReference>
<dbReference type="GO" id="GO:0006508">
    <property type="term" value="P:proteolysis"/>
    <property type="evidence" value="ECO:0007669"/>
    <property type="project" value="InterPro"/>
</dbReference>
<gene>
    <name evidence="4" type="primary">F26E4.3</name>
    <name evidence="4" type="ORF">g.129977</name>
</gene>
<dbReference type="InterPro" id="IPR000668">
    <property type="entry name" value="Peptidase_C1A_C"/>
</dbReference>
<dbReference type="PRINTS" id="PR00705">
    <property type="entry name" value="PAPAIN"/>
</dbReference>
<dbReference type="InterPro" id="IPR001212">
    <property type="entry name" value="Somatomedin_B_dom"/>
</dbReference>
<dbReference type="GO" id="GO:0008234">
    <property type="term" value="F:cysteine-type peptidase activity"/>
    <property type="evidence" value="ECO:0007669"/>
    <property type="project" value="InterPro"/>
</dbReference>
<organism evidence="4">
    <name type="scientific">Schizaphis graminum</name>
    <name type="common">Green bug aphid</name>
    <dbReference type="NCBI Taxonomy" id="13262"/>
    <lineage>
        <taxon>Eukaryota</taxon>
        <taxon>Metazoa</taxon>
        <taxon>Ecdysozoa</taxon>
        <taxon>Arthropoda</taxon>
        <taxon>Hexapoda</taxon>
        <taxon>Insecta</taxon>
        <taxon>Pterygota</taxon>
        <taxon>Neoptera</taxon>
        <taxon>Paraneoptera</taxon>
        <taxon>Hemiptera</taxon>
        <taxon>Sternorrhyncha</taxon>
        <taxon>Aphidomorpha</taxon>
        <taxon>Aphidoidea</taxon>
        <taxon>Aphididae</taxon>
        <taxon>Aphidini</taxon>
        <taxon>Schizaphis</taxon>
    </lineage>
</organism>
<evidence type="ECO:0000256" key="2">
    <source>
        <dbReference type="ARBA" id="ARBA00023157"/>
    </source>
</evidence>
<dbReference type="PANTHER" id="PTHR12411">
    <property type="entry name" value="CYSTEINE PROTEASE FAMILY C1-RELATED"/>
    <property type="match status" value="1"/>
</dbReference>
<dbReference type="InterPro" id="IPR013128">
    <property type="entry name" value="Peptidase_C1A"/>
</dbReference>
<dbReference type="SUPFAM" id="SSF54001">
    <property type="entry name" value="Cysteine proteinases"/>
    <property type="match status" value="1"/>
</dbReference>
<sequence>MGCCSDRRNESCSVPILDTLCYCDEFCYVNRTGSEDCCPDFMSHCKGVKPPKPPAEGPVSTFNEIIKPPISDDLAGDFCAKVGCCSEGRNESCSVPILGSLCYCDEFCYVNRTGSEDCCPDFMSYCKGVELLAPDPLIIQPHCTDDVEVVNINCNKCRCQKTNGNTKLMCDQNECLIDPSLLDTIKMQSHQFGWSVRNYSEFWGRTYDDGLKWRLGTLQSPEKILQIVPLKAAFHRDDLKSSFDLRKVWGERITDPIDQGWCGASWAISTVQVITDRFVIMTRGLMGDALSPKHLLSCNSFGPQRGCQGGHLITAWNWVRKFGLVSEECNPWDGRMTGCAVSHNSSNNDLIVPCPHSAKTAQLRRVGLMYRVTTEEGIMNEIMNWGSVQAMIKVSKEFFMYESGVYKCSNITEGSKTGYHTVRIVGWGEEQQNGKTVKYWIVSNSWGLWWGENGYFRILKGTNECHIEDFVVAAMADISDFCNIADQTLKENASYTLNGTKINFP</sequence>
<accession>A0A2S2P8Z3</accession>
<keyword evidence="2" id="KW-1015">Disulfide bond</keyword>
<dbReference type="PROSITE" id="PS50958">
    <property type="entry name" value="SMB_2"/>
    <property type="match status" value="2"/>
</dbReference>
<reference evidence="4" key="1">
    <citation type="submission" date="2018-04" db="EMBL/GenBank/DDBJ databases">
        <title>Transcriptome of Schizaphis graminum biotype I.</title>
        <authorList>
            <person name="Scully E.D."/>
            <person name="Geib S.M."/>
            <person name="Palmer N.A."/>
            <person name="Koch K."/>
            <person name="Bradshaw J."/>
            <person name="Heng-Moss T."/>
            <person name="Sarath G."/>
        </authorList>
    </citation>
    <scope>NUCLEOTIDE SEQUENCE</scope>
</reference>
<dbReference type="InterPro" id="IPR038765">
    <property type="entry name" value="Papain-like_cys_pep_sf"/>
</dbReference>
<dbReference type="Pfam" id="PF00112">
    <property type="entry name" value="Peptidase_C1"/>
    <property type="match status" value="1"/>
</dbReference>
<evidence type="ECO:0000313" key="4">
    <source>
        <dbReference type="EMBL" id="MBY25933.1"/>
    </source>
</evidence>